<evidence type="ECO:0000313" key="3">
    <source>
        <dbReference type="Proteomes" id="UP000053237"/>
    </source>
</evidence>
<comment type="caution">
    <text evidence="2">The sequence shown here is derived from an EMBL/GenBank/DDBJ whole genome shotgun (WGS) entry which is preliminary data.</text>
</comment>
<dbReference type="InParanoid" id="A0A024GN07"/>
<name>A0A024GN07_9STRA</name>
<feature type="region of interest" description="Disordered" evidence="1">
    <location>
        <begin position="184"/>
        <end position="213"/>
    </location>
</feature>
<sequence>MSFRGELLQFQDDAFRMISSDAKLEINSPPHPPKSFKAEEVSYRACVPRVLISEYANQKILEIFLLENTRMQRTTLSLLWVQTRENYQKCYVFHFWSRIDFQEFSRLSDATQSMQSVQVLKKTILFEMGWVGEKLKSDLQLIKGQESYFHCAVSVSNLPRPQAFERLQIEQYNGHLPAVNQVQAQMSTRSGNQESKRRNLPFQRQQRTRTHRN</sequence>
<accession>A0A024GN07</accession>
<feature type="compositionally biased region" description="Polar residues" evidence="1">
    <location>
        <begin position="184"/>
        <end position="193"/>
    </location>
</feature>
<dbReference type="EMBL" id="CAIX01000213">
    <property type="protein sequence ID" value="CCI48271.1"/>
    <property type="molecule type" value="Genomic_DNA"/>
</dbReference>
<organism evidence="2 3">
    <name type="scientific">Albugo candida</name>
    <dbReference type="NCBI Taxonomy" id="65357"/>
    <lineage>
        <taxon>Eukaryota</taxon>
        <taxon>Sar</taxon>
        <taxon>Stramenopiles</taxon>
        <taxon>Oomycota</taxon>
        <taxon>Peronosporomycetes</taxon>
        <taxon>Albuginales</taxon>
        <taxon>Albuginaceae</taxon>
        <taxon>Albugo</taxon>
    </lineage>
</organism>
<evidence type="ECO:0000256" key="1">
    <source>
        <dbReference type="SAM" id="MobiDB-lite"/>
    </source>
</evidence>
<protein>
    <submittedName>
        <fullName evidence="2">Uncharacterized protein</fullName>
    </submittedName>
</protein>
<keyword evidence="3" id="KW-1185">Reference proteome</keyword>
<gene>
    <name evidence="2" type="ORF">BN9_093440</name>
</gene>
<reference evidence="2 3" key="1">
    <citation type="submission" date="2012-05" db="EMBL/GenBank/DDBJ databases">
        <title>Recombination and specialization in a pathogen metapopulation.</title>
        <authorList>
            <person name="Gardiner A."/>
            <person name="Kemen E."/>
            <person name="Schultz-Larsen T."/>
            <person name="MacLean D."/>
            <person name="Van Oosterhout C."/>
            <person name="Jones J.D.G."/>
        </authorList>
    </citation>
    <scope>NUCLEOTIDE SEQUENCE [LARGE SCALE GENOMIC DNA]</scope>
    <source>
        <strain evidence="2 3">Ac Nc2</strain>
    </source>
</reference>
<proteinExistence type="predicted"/>
<dbReference type="Proteomes" id="UP000053237">
    <property type="component" value="Unassembled WGS sequence"/>
</dbReference>
<evidence type="ECO:0000313" key="2">
    <source>
        <dbReference type="EMBL" id="CCI48271.1"/>
    </source>
</evidence>
<dbReference type="AlphaFoldDB" id="A0A024GN07"/>